<evidence type="ECO:0000313" key="7">
    <source>
        <dbReference type="Proteomes" id="UP000278807"/>
    </source>
</evidence>
<dbReference type="OrthoDB" id="371245at2759"/>
<dbReference type="GO" id="GO:0043527">
    <property type="term" value="C:tRNA methyltransferase complex"/>
    <property type="evidence" value="ECO:0007669"/>
    <property type="project" value="TreeGrafter"/>
</dbReference>
<dbReference type="Gene3D" id="2.130.10.10">
    <property type="entry name" value="YVTN repeat-like/Quinoprotein amine dehydrogenase"/>
    <property type="match status" value="1"/>
</dbReference>
<dbReference type="PANTHER" id="PTHR16288">
    <property type="entry name" value="WD40 REPEAT PROTEIN 4"/>
    <property type="match status" value="1"/>
</dbReference>
<keyword evidence="4" id="KW-0677">Repeat</keyword>
<keyword evidence="2" id="KW-0853">WD repeat</keyword>
<keyword evidence="7" id="KW-1185">Reference proteome</keyword>
<comment type="subcellular location">
    <subcellularLocation>
        <location evidence="1">Nucleus</location>
    </subcellularLocation>
</comment>
<dbReference type="InterPro" id="IPR028884">
    <property type="entry name" value="Trm82"/>
</dbReference>
<accession>A0A3P7WA11</accession>
<evidence type="ECO:0000256" key="5">
    <source>
        <dbReference type="ARBA" id="ARBA00023242"/>
    </source>
</evidence>
<dbReference type="InterPro" id="IPR036322">
    <property type="entry name" value="WD40_repeat_dom_sf"/>
</dbReference>
<dbReference type="InterPro" id="IPR015943">
    <property type="entry name" value="WD40/YVTN_repeat-like_dom_sf"/>
</dbReference>
<evidence type="ECO:0000256" key="2">
    <source>
        <dbReference type="ARBA" id="ARBA00022574"/>
    </source>
</evidence>
<dbReference type="GO" id="GO:0005634">
    <property type="term" value="C:nucleus"/>
    <property type="evidence" value="ECO:0007669"/>
    <property type="project" value="UniProtKB-SubCell"/>
</dbReference>
<sequence length="114" mass="12766">MSTLINELPFLLFDITQTANFITSRNKENFHIYLTLGKKAGCLVFSPTEQSILLGEKSGHVFNIAIDVLGHLSLLTSVVVSNDGRYIGTCDRDEKIRISRFSQPYVLESFCLGH</sequence>
<keyword evidence="5" id="KW-0539">Nucleus</keyword>
<dbReference type="GO" id="GO:0036265">
    <property type="term" value="P:RNA (guanine-N7)-methylation"/>
    <property type="evidence" value="ECO:0007669"/>
    <property type="project" value="InterPro"/>
</dbReference>
<evidence type="ECO:0000256" key="1">
    <source>
        <dbReference type="ARBA" id="ARBA00004123"/>
    </source>
</evidence>
<gene>
    <name evidence="6" type="ORF">HNAJ_LOCUS12913</name>
</gene>
<evidence type="ECO:0000256" key="4">
    <source>
        <dbReference type="ARBA" id="ARBA00022737"/>
    </source>
</evidence>
<feature type="non-terminal residue" evidence="6">
    <location>
        <position position="114"/>
    </location>
</feature>
<dbReference type="AlphaFoldDB" id="A0A3P7WA11"/>
<dbReference type="EMBL" id="UZAE01014786">
    <property type="protein sequence ID" value="VDO14438.1"/>
    <property type="molecule type" value="Genomic_DNA"/>
</dbReference>
<proteinExistence type="predicted"/>
<evidence type="ECO:0000313" key="6">
    <source>
        <dbReference type="EMBL" id="VDO14438.1"/>
    </source>
</evidence>
<dbReference type="GO" id="GO:0006400">
    <property type="term" value="P:tRNA modification"/>
    <property type="evidence" value="ECO:0007669"/>
    <property type="project" value="TreeGrafter"/>
</dbReference>
<name>A0A3P7WA11_RODNA</name>
<dbReference type="SUPFAM" id="SSF50978">
    <property type="entry name" value="WD40 repeat-like"/>
    <property type="match status" value="1"/>
</dbReference>
<keyword evidence="3" id="KW-0819">tRNA processing</keyword>
<dbReference type="GO" id="GO:0005829">
    <property type="term" value="C:cytosol"/>
    <property type="evidence" value="ECO:0007669"/>
    <property type="project" value="TreeGrafter"/>
</dbReference>
<reference evidence="6 7" key="1">
    <citation type="submission" date="2018-11" db="EMBL/GenBank/DDBJ databases">
        <authorList>
            <consortium name="Pathogen Informatics"/>
        </authorList>
    </citation>
    <scope>NUCLEOTIDE SEQUENCE [LARGE SCALE GENOMIC DNA]</scope>
</reference>
<protein>
    <submittedName>
        <fullName evidence="6">Uncharacterized protein</fullName>
    </submittedName>
</protein>
<organism evidence="6 7">
    <name type="scientific">Rodentolepis nana</name>
    <name type="common">Dwarf tapeworm</name>
    <name type="synonym">Hymenolepis nana</name>
    <dbReference type="NCBI Taxonomy" id="102285"/>
    <lineage>
        <taxon>Eukaryota</taxon>
        <taxon>Metazoa</taxon>
        <taxon>Spiralia</taxon>
        <taxon>Lophotrochozoa</taxon>
        <taxon>Platyhelminthes</taxon>
        <taxon>Cestoda</taxon>
        <taxon>Eucestoda</taxon>
        <taxon>Cyclophyllidea</taxon>
        <taxon>Hymenolepididae</taxon>
        <taxon>Rodentolepis</taxon>
    </lineage>
</organism>
<dbReference type="Proteomes" id="UP000278807">
    <property type="component" value="Unassembled WGS sequence"/>
</dbReference>
<evidence type="ECO:0000256" key="3">
    <source>
        <dbReference type="ARBA" id="ARBA00022694"/>
    </source>
</evidence>
<dbReference type="PANTHER" id="PTHR16288:SF0">
    <property type="entry name" value="TRNA (GUANINE-N(7)-)-METHYLTRANSFERASE NON-CATALYTIC SUBUNIT WDR4"/>
    <property type="match status" value="1"/>
</dbReference>